<keyword evidence="2" id="KW-1185">Reference proteome</keyword>
<gene>
    <name evidence="1" type="ORF">AY601_1656</name>
</gene>
<accession>A0A127VBL8</accession>
<dbReference type="RefSeq" id="WP_157287787.1">
    <property type="nucleotide sequence ID" value="NZ_CP014504.1"/>
</dbReference>
<evidence type="ECO:0000313" key="2">
    <source>
        <dbReference type="Proteomes" id="UP000071561"/>
    </source>
</evidence>
<name>A0A127VBL8_9SPHI</name>
<dbReference type="EMBL" id="CP014504">
    <property type="protein sequence ID" value="AMP98571.1"/>
    <property type="molecule type" value="Genomic_DNA"/>
</dbReference>
<dbReference type="KEGG" id="pcm:AY601_1656"/>
<dbReference type="Proteomes" id="UP000071561">
    <property type="component" value="Chromosome"/>
</dbReference>
<evidence type="ECO:0000313" key="1">
    <source>
        <dbReference type="EMBL" id="AMP98571.1"/>
    </source>
</evidence>
<dbReference type="OrthoDB" id="617981at2"/>
<dbReference type="PATRIC" id="fig|188932.3.peg.1723"/>
<dbReference type="AlphaFoldDB" id="A0A127VBL8"/>
<proteinExistence type="predicted"/>
<sequence length="427" mass="46771">MKNLYSIVIMVISFILLNSCKKDKNAATDKPDVLTAKEFTFNTAIGQTGPDTVLNGELNSTIGIRLIYFYLMRSDKTDSLIYRDTPTQESRNLYHFSIPTKSFSAAKLTKVTGIRVMVKHIDNSSFEGLIKMTAFSPPLPTLTGIPVSALPDEMGKVLIQGKANSENGLKLIEFYDDYKGTFEKADQLILTKNEKTYALSYPYTYRKNASKIKIVITDSFGLKAEALIHIPVKSYVLYKDQAMMAHGTASAPSASSFFNGKTGTLLGSCNVGGQEQRVDFVTYCTTAAVFSLYSPASATTITKNYKCNTQVWEPDPRSLKATKFRVLIPGSPDTERIYAAYSANTITALDDQFFEGIPVPGSSTAKFDAATTNQAANIFNTTAAYLIWIRVPKADGTFTNQLLSAKSVVIGSPVAVSTIKFDILVSK</sequence>
<reference evidence="1 2" key="1">
    <citation type="submission" date="2016-03" db="EMBL/GenBank/DDBJ databases">
        <title>Complete genome sequence of Pedobacter cryoconitis PAMC 27485.</title>
        <authorList>
            <person name="Lee J."/>
            <person name="Kim O.-S."/>
        </authorList>
    </citation>
    <scope>NUCLEOTIDE SEQUENCE [LARGE SCALE GENOMIC DNA]</scope>
    <source>
        <strain evidence="1 2">PAMC 27485</strain>
    </source>
</reference>
<protein>
    <submittedName>
        <fullName evidence="1">Uncharacterized protein</fullName>
    </submittedName>
</protein>
<organism evidence="1 2">
    <name type="scientific">Pedobacter cryoconitis</name>
    <dbReference type="NCBI Taxonomy" id="188932"/>
    <lineage>
        <taxon>Bacteria</taxon>
        <taxon>Pseudomonadati</taxon>
        <taxon>Bacteroidota</taxon>
        <taxon>Sphingobacteriia</taxon>
        <taxon>Sphingobacteriales</taxon>
        <taxon>Sphingobacteriaceae</taxon>
        <taxon>Pedobacter</taxon>
    </lineage>
</organism>